<evidence type="ECO:0000313" key="3">
    <source>
        <dbReference type="Proteomes" id="UP000246078"/>
    </source>
</evidence>
<dbReference type="VEuPathDB" id="TriTrypDB:TcG_03463"/>
<sequence>MQHEGQRRGTLLPCTPQIFSIKHASYTLFCCVGDYRDASLLWSVCVILGVAVAAPNLLFILCVRGYVTTSSCKVCAVTAVPHGCGTVASGMRGRTLRAHHVVVVCSHQHCAGWMAPTFRRCSGPRACGVPSQNVSDSLFLAASHFCECCFPLIIILVVG</sequence>
<dbReference type="VEuPathDB" id="TriTrypDB:TcCLB.504109.200"/>
<proteinExistence type="predicted"/>
<dbReference type="VEuPathDB" id="TriTrypDB:TCSYLVIO_004871"/>
<dbReference type="VEuPathDB" id="TriTrypDB:C4B63_62g95"/>
<dbReference type="Proteomes" id="UP000246078">
    <property type="component" value="Unassembled WGS sequence"/>
</dbReference>
<dbReference type="VEuPathDB" id="TriTrypDB:TCDM_12858"/>
<accession>A0A2V2WJ78</accession>
<evidence type="ECO:0000256" key="1">
    <source>
        <dbReference type="SAM" id="Phobius"/>
    </source>
</evidence>
<dbReference type="VEuPathDB" id="TriTrypDB:ECC02_012120"/>
<name>A0A2V2WJ78_TRYCR</name>
<dbReference type="VEuPathDB" id="TriTrypDB:TcCLB.506961.160"/>
<keyword evidence="1" id="KW-0812">Transmembrane</keyword>
<organism evidence="2 3">
    <name type="scientific">Trypanosoma cruzi</name>
    <dbReference type="NCBI Taxonomy" id="5693"/>
    <lineage>
        <taxon>Eukaryota</taxon>
        <taxon>Discoba</taxon>
        <taxon>Euglenozoa</taxon>
        <taxon>Kinetoplastea</taxon>
        <taxon>Metakinetoplastina</taxon>
        <taxon>Trypanosomatida</taxon>
        <taxon>Trypanosomatidae</taxon>
        <taxon>Trypanosoma</taxon>
        <taxon>Schizotrypanum</taxon>
    </lineage>
</organism>
<keyword evidence="1" id="KW-0472">Membrane</keyword>
<evidence type="ECO:0000313" key="2">
    <source>
        <dbReference type="EMBL" id="PWV08648.1"/>
    </source>
</evidence>
<dbReference type="VEuPathDB" id="TriTrypDB:BCY84_21374"/>
<dbReference type="AlphaFoldDB" id="A0A2V2WJ78"/>
<dbReference type="EMBL" id="PRFC01000088">
    <property type="protein sequence ID" value="PWV08648.1"/>
    <property type="molecule type" value="Genomic_DNA"/>
</dbReference>
<dbReference type="VEuPathDB" id="TriTrypDB:TcCL_Unassigned04179"/>
<dbReference type="VEuPathDB" id="TriTrypDB:C3747_88g78"/>
<gene>
    <name evidence="2" type="ORF">C3747_88g78</name>
</gene>
<feature type="transmembrane region" description="Helical" evidence="1">
    <location>
        <begin position="40"/>
        <end position="63"/>
    </location>
</feature>
<keyword evidence="1" id="KW-1133">Transmembrane helix</keyword>
<reference evidence="2 3" key="1">
    <citation type="journal article" date="2018" name="Microb. Genom.">
        <title>Expanding an expanded genome: long-read sequencing of Trypanosoma cruzi.</title>
        <authorList>
            <person name="Berna L."/>
            <person name="Rodriguez M."/>
            <person name="Chiribao M.L."/>
            <person name="Parodi-Talice A."/>
            <person name="Pita S."/>
            <person name="Rijo G."/>
            <person name="Alvarez-Valin F."/>
            <person name="Robello C."/>
        </authorList>
    </citation>
    <scope>NUCLEOTIDE SEQUENCE [LARGE SCALE GENOMIC DNA]</scope>
    <source>
        <strain evidence="2 3">TCC</strain>
    </source>
</reference>
<protein>
    <submittedName>
        <fullName evidence="2">Putative retrotransposon hot spot protein (RHS)</fullName>
    </submittedName>
</protein>
<comment type="caution">
    <text evidence="2">The sequence shown here is derived from an EMBL/GenBank/DDBJ whole genome shotgun (WGS) entry which is preliminary data.</text>
</comment>